<dbReference type="AlphaFoldDB" id="A0AAV5UM23"/>
<accession>A0AAV5UM23</accession>
<dbReference type="EMBL" id="BTSX01000006">
    <property type="protein sequence ID" value="GMT07363.1"/>
    <property type="molecule type" value="Genomic_DNA"/>
</dbReference>
<feature type="compositionally biased region" description="Low complexity" evidence="1">
    <location>
        <begin position="210"/>
        <end position="219"/>
    </location>
</feature>
<comment type="caution">
    <text evidence="2">The sequence shown here is derived from an EMBL/GenBank/DDBJ whole genome shotgun (WGS) entry which is preliminary data.</text>
</comment>
<feature type="non-terminal residue" evidence="2">
    <location>
        <position position="1"/>
    </location>
</feature>
<gene>
    <name evidence="2" type="ORF">PENTCL1PPCAC_29537</name>
</gene>
<evidence type="ECO:0000256" key="1">
    <source>
        <dbReference type="SAM" id="MobiDB-lite"/>
    </source>
</evidence>
<evidence type="ECO:0000313" key="3">
    <source>
        <dbReference type="Proteomes" id="UP001432027"/>
    </source>
</evidence>
<proteinExistence type="predicted"/>
<sequence>AAFIGLEYLIFNRPFPDVSEWKRLDDPSFFCDNRPNCYPHPTNASLCGRPFTCHQSVSEWDRAHCTVNETGPIKGDLVFVLQANAQMEETIHKTATKIWEIYEKKLIVLFDDDEAADLCKIRYDNPIRRFAVPRSRRMARSSCVALFTAPPRMDTSVNWRRSSMSTIRYSSCANLSSSIRSSTVTSSRTLSHSTNHCSPWEEPSSRRPHSTTSSPTFLE</sequence>
<feature type="region of interest" description="Disordered" evidence="1">
    <location>
        <begin position="186"/>
        <end position="219"/>
    </location>
</feature>
<organism evidence="2 3">
    <name type="scientific">Pristionchus entomophagus</name>
    <dbReference type="NCBI Taxonomy" id="358040"/>
    <lineage>
        <taxon>Eukaryota</taxon>
        <taxon>Metazoa</taxon>
        <taxon>Ecdysozoa</taxon>
        <taxon>Nematoda</taxon>
        <taxon>Chromadorea</taxon>
        <taxon>Rhabditida</taxon>
        <taxon>Rhabditina</taxon>
        <taxon>Diplogasteromorpha</taxon>
        <taxon>Diplogasteroidea</taxon>
        <taxon>Neodiplogasteridae</taxon>
        <taxon>Pristionchus</taxon>
    </lineage>
</organism>
<reference evidence="2" key="1">
    <citation type="submission" date="2023-10" db="EMBL/GenBank/DDBJ databases">
        <title>Genome assembly of Pristionchus species.</title>
        <authorList>
            <person name="Yoshida K."/>
            <person name="Sommer R.J."/>
        </authorList>
    </citation>
    <scope>NUCLEOTIDE SEQUENCE</scope>
    <source>
        <strain evidence="2">RS0144</strain>
    </source>
</reference>
<protein>
    <submittedName>
        <fullName evidence="2">Uncharacterized protein</fullName>
    </submittedName>
</protein>
<keyword evidence="3" id="KW-1185">Reference proteome</keyword>
<dbReference type="Proteomes" id="UP001432027">
    <property type="component" value="Unassembled WGS sequence"/>
</dbReference>
<name>A0AAV5UM23_9BILA</name>
<evidence type="ECO:0000313" key="2">
    <source>
        <dbReference type="EMBL" id="GMT07363.1"/>
    </source>
</evidence>